<dbReference type="SUPFAM" id="SSF47384">
    <property type="entry name" value="Homodimeric domain of signal transducing histidine kinase"/>
    <property type="match status" value="1"/>
</dbReference>
<dbReference type="InterPro" id="IPR036097">
    <property type="entry name" value="HisK_dim/P_sf"/>
</dbReference>
<dbReference type="InterPro" id="IPR001610">
    <property type="entry name" value="PAC"/>
</dbReference>
<feature type="domain" description="PAS" evidence="6">
    <location>
        <begin position="151"/>
        <end position="221"/>
    </location>
</feature>
<evidence type="ECO:0000256" key="2">
    <source>
        <dbReference type="PROSITE-ProRule" id="PRU00169"/>
    </source>
</evidence>
<dbReference type="PANTHER" id="PTHR45339:SF5">
    <property type="entry name" value="HISTIDINE KINASE"/>
    <property type="match status" value="1"/>
</dbReference>
<evidence type="ECO:0000259" key="4">
    <source>
        <dbReference type="PROSITE" id="PS50109"/>
    </source>
</evidence>
<dbReference type="PROSITE" id="PS50109">
    <property type="entry name" value="HIS_KIN"/>
    <property type="match status" value="1"/>
</dbReference>
<dbReference type="SMART" id="SM00091">
    <property type="entry name" value="PAS"/>
    <property type="match status" value="1"/>
</dbReference>
<dbReference type="Pfam" id="PF02518">
    <property type="entry name" value="HATPase_c"/>
    <property type="match status" value="1"/>
</dbReference>
<dbReference type="SMART" id="SM00387">
    <property type="entry name" value="HATPase_c"/>
    <property type="match status" value="1"/>
</dbReference>
<dbReference type="InterPro" id="IPR011006">
    <property type="entry name" value="CheY-like_superfamily"/>
</dbReference>
<feature type="domain" description="PAC" evidence="7">
    <location>
        <begin position="224"/>
        <end position="276"/>
    </location>
</feature>
<dbReference type="EMBL" id="ML978724">
    <property type="protein sequence ID" value="KAF2086456.1"/>
    <property type="molecule type" value="Genomic_DNA"/>
</dbReference>
<accession>A0A9P4HU21</accession>
<dbReference type="InterPro" id="IPR036890">
    <property type="entry name" value="HATPase_C_sf"/>
</dbReference>
<dbReference type="OrthoDB" id="60033at2759"/>
<dbReference type="InterPro" id="IPR005467">
    <property type="entry name" value="His_kinase_dom"/>
</dbReference>
<comment type="caution">
    <text evidence="8">The sequence shown here is derived from an EMBL/GenBank/DDBJ whole genome shotgun (WGS) entry which is preliminary data.</text>
</comment>
<proteinExistence type="predicted"/>
<dbReference type="InterPro" id="IPR013655">
    <property type="entry name" value="PAS_fold_3"/>
</dbReference>
<dbReference type="FunFam" id="3.30.450.20:FF:000099">
    <property type="entry name" value="Sensory box sensor histidine kinase"/>
    <property type="match status" value="1"/>
</dbReference>
<dbReference type="PRINTS" id="PR00344">
    <property type="entry name" value="BCTRLSENSOR"/>
</dbReference>
<dbReference type="InterPro" id="IPR000700">
    <property type="entry name" value="PAS-assoc_C"/>
</dbReference>
<dbReference type="Gene3D" id="3.30.565.10">
    <property type="entry name" value="Histidine kinase-like ATPase, C-terminal domain"/>
    <property type="match status" value="1"/>
</dbReference>
<feature type="region of interest" description="Disordered" evidence="3">
    <location>
        <begin position="671"/>
        <end position="690"/>
    </location>
</feature>
<dbReference type="Gene3D" id="3.40.50.2300">
    <property type="match status" value="1"/>
</dbReference>
<feature type="domain" description="Response regulatory" evidence="5">
    <location>
        <begin position="716"/>
        <end position="844"/>
    </location>
</feature>
<dbReference type="InterPro" id="IPR000014">
    <property type="entry name" value="PAS"/>
</dbReference>
<keyword evidence="9" id="KW-1185">Reference proteome</keyword>
<keyword evidence="1 2" id="KW-0597">Phosphoprotein</keyword>
<dbReference type="SMART" id="SM00388">
    <property type="entry name" value="HisKA"/>
    <property type="match status" value="1"/>
</dbReference>
<evidence type="ECO:0000259" key="6">
    <source>
        <dbReference type="PROSITE" id="PS50112"/>
    </source>
</evidence>
<dbReference type="PROSITE" id="PS50113">
    <property type="entry name" value="PAC"/>
    <property type="match status" value="1"/>
</dbReference>
<evidence type="ECO:0008006" key="10">
    <source>
        <dbReference type="Google" id="ProtNLM"/>
    </source>
</evidence>
<dbReference type="SUPFAM" id="SSF55785">
    <property type="entry name" value="PYP-like sensor domain (PAS domain)"/>
    <property type="match status" value="1"/>
</dbReference>
<organism evidence="8 9">
    <name type="scientific">Saccharata proteae CBS 121410</name>
    <dbReference type="NCBI Taxonomy" id="1314787"/>
    <lineage>
        <taxon>Eukaryota</taxon>
        <taxon>Fungi</taxon>
        <taxon>Dikarya</taxon>
        <taxon>Ascomycota</taxon>
        <taxon>Pezizomycotina</taxon>
        <taxon>Dothideomycetes</taxon>
        <taxon>Dothideomycetes incertae sedis</taxon>
        <taxon>Botryosphaeriales</taxon>
        <taxon>Saccharataceae</taxon>
        <taxon>Saccharata</taxon>
    </lineage>
</organism>
<dbReference type="InterPro" id="IPR035965">
    <property type="entry name" value="PAS-like_dom_sf"/>
</dbReference>
<protein>
    <recommendedName>
        <fullName evidence="10">Histidine kinase</fullName>
    </recommendedName>
</protein>
<dbReference type="Gene3D" id="1.10.287.130">
    <property type="match status" value="1"/>
</dbReference>
<name>A0A9P4HU21_9PEZI</name>
<dbReference type="CDD" id="cd16922">
    <property type="entry name" value="HATPase_EvgS-ArcB-TorS-like"/>
    <property type="match status" value="1"/>
</dbReference>
<dbReference type="Pfam" id="PF08447">
    <property type="entry name" value="PAS_3"/>
    <property type="match status" value="1"/>
</dbReference>
<dbReference type="PROSITE" id="PS50110">
    <property type="entry name" value="RESPONSE_REGULATORY"/>
    <property type="match status" value="1"/>
</dbReference>
<dbReference type="FunFam" id="3.30.565.10:FF:000010">
    <property type="entry name" value="Sensor histidine kinase RcsC"/>
    <property type="match status" value="1"/>
</dbReference>
<feature type="domain" description="Histidine kinase" evidence="4">
    <location>
        <begin position="438"/>
        <end position="661"/>
    </location>
</feature>
<dbReference type="NCBIfam" id="TIGR00229">
    <property type="entry name" value="sensory_box"/>
    <property type="match status" value="1"/>
</dbReference>
<dbReference type="InterPro" id="IPR004358">
    <property type="entry name" value="Sig_transdc_His_kin-like_C"/>
</dbReference>
<dbReference type="SUPFAM" id="SSF52172">
    <property type="entry name" value="CheY-like"/>
    <property type="match status" value="1"/>
</dbReference>
<dbReference type="Pfam" id="PF00072">
    <property type="entry name" value="Response_reg"/>
    <property type="match status" value="1"/>
</dbReference>
<dbReference type="CDD" id="cd00082">
    <property type="entry name" value="HisKA"/>
    <property type="match status" value="1"/>
</dbReference>
<dbReference type="CDD" id="cd00130">
    <property type="entry name" value="PAS"/>
    <property type="match status" value="1"/>
</dbReference>
<dbReference type="InterPro" id="IPR001789">
    <property type="entry name" value="Sig_transdc_resp-reg_receiver"/>
</dbReference>
<dbReference type="Proteomes" id="UP000799776">
    <property type="component" value="Unassembled WGS sequence"/>
</dbReference>
<evidence type="ECO:0000313" key="9">
    <source>
        <dbReference type="Proteomes" id="UP000799776"/>
    </source>
</evidence>
<evidence type="ECO:0000259" key="5">
    <source>
        <dbReference type="PROSITE" id="PS50110"/>
    </source>
</evidence>
<dbReference type="SUPFAM" id="SSF55874">
    <property type="entry name" value="ATPase domain of HSP90 chaperone/DNA topoisomerase II/histidine kinase"/>
    <property type="match status" value="1"/>
</dbReference>
<dbReference type="AlphaFoldDB" id="A0A9P4HU21"/>
<reference evidence="8" key="1">
    <citation type="journal article" date="2020" name="Stud. Mycol.">
        <title>101 Dothideomycetes genomes: a test case for predicting lifestyles and emergence of pathogens.</title>
        <authorList>
            <person name="Haridas S."/>
            <person name="Albert R."/>
            <person name="Binder M."/>
            <person name="Bloem J."/>
            <person name="Labutti K."/>
            <person name="Salamov A."/>
            <person name="Andreopoulos B."/>
            <person name="Baker S."/>
            <person name="Barry K."/>
            <person name="Bills G."/>
            <person name="Bluhm B."/>
            <person name="Cannon C."/>
            <person name="Castanera R."/>
            <person name="Culley D."/>
            <person name="Daum C."/>
            <person name="Ezra D."/>
            <person name="Gonzalez J."/>
            <person name="Henrissat B."/>
            <person name="Kuo A."/>
            <person name="Liang C."/>
            <person name="Lipzen A."/>
            <person name="Lutzoni F."/>
            <person name="Magnuson J."/>
            <person name="Mondo S."/>
            <person name="Nolan M."/>
            <person name="Ohm R."/>
            <person name="Pangilinan J."/>
            <person name="Park H.-J."/>
            <person name="Ramirez L."/>
            <person name="Alfaro M."/>
            <person name="Sun H."/>
            <person name="Tritt A."/>
            <person name="Yoshinaga Y."/>
            <person name="Zwiers L.-H."/>
            <person name="Turgeon B."/>
            <person name="Goodwin S."/>
            <person name="Spatafora J."/>
            <person name="Crous P."/>
            <person name="Grigoriev I."/>
        </authorList>
    </citation>
    <scope>NUCLEOTIDE SEQUENCE</scope>
    <source>
        <strain evidence="8">CBS 121410</strain>
    </source>
</reference>
<dbReference type="SMART" id="SM00448">
    <property type="entry name" value="REC"/>
    <property type="match status" value="1"/>
</dbReference>
<dbReference type="PANTHER" id="PTHR45339">
    <property type="entry name" value="HYBRID SIGNAL TRANSDUCTION HISTIDINE KINASE J"/>
    <property type="match status" value="1"/>
</dbReference>
<dbReference type="Gene3D" id="3.30.450.20">
    <property type="entry name" value="PAS domain"/>
    <property type="match status" value="1"/>
</dbReference>
<evidence type="ECO:0000313" key="8">
    <source>
        <dbReference type="EMBL" id="KAF2086456.1"/>
    </source>
</evidence>
<evidence type="ECO:0000259" key="7">
    <source>
        <dbReference type="PROSITE" id="PS50113"/>
    </source>
</evidence>
<evidence type="ECO:0000256" key="3">
    <source>
        <dbReference type="SAM" id="MobiDB-lite"/>
    </source>
</evidence>
<feature type="modified residue" description="4-aspartylphosphate" evidence="2">
    <location>
        <position position="771"/>
    </location>
</feature>
<dbReference type="Pfam" id="PF00512">
    <property type="entry name" value="HisKA"/>
    <property type="match status" value="1"/>
</dbReference>
<dbReference type="CDD" id="cd17546">
    <property type="entry name" value="REC_hyHK_CKI1_RcsC-like"/>
    <property type="match status" value="1"/>
</dbReference>
<gene>
    <name evidence="8" type="ORF">K490DRAFT_44222</name>
</gene>
<sequence>MCVSQTFSHFRRSIVIKNAIMDSTQLPIYAMWKDEEYGIANAAFHSVFEEIPESPAGKQRYVLSNLRLWTEDFSRELRIDELPMFRICSSGKPIHGLKYGRKTAADGPGLIFEATGEPFWDDSGTELLGSLVFFKEVTGYTQQIASQAQQCEEQFEAIANLIPQLVWTTTPDGRVNWYSLRWREYTGMADDQALGHDWDVVFHPEDMPKTMEIWRSSLETGTEYCTEYRCRRYDGVWRWMLGRASPLRDGEGNIVKWFGTCTDIDDLIKAKREASDMRDQLEKVIECSQVGLWIINSERCITVHQGYMPESLNGGATPIGEDVYRMCESRIRGPDIERLGKNIDKVFSKTTLETTLDLFDQVSQRWFTIKIMPVLSCHVDDSRDERPVDRVILVSMDVTGIRKRDQELRAKEEDRRDSLARANSAKEASEMKSRFLAMASHEFRTPLAGIIGIAEQLLDMKLNTRQCEFLGMIRSAAENLLIVVNDILDLSRVEAGKLQVEKIDFCLGNVVADVNSMIRQSSKRKGVIYEYAAQSATLQSLNLIGDPARLRQILINLLSNSVKFTTKGKVGLNVSKSGETEDLLTLNFVCWDTGIGIEKEAQRKLFQPFSQARESTSREFGGTGLGLAIVKNLTELMGGHVRLESQAGEGCIVTVSLPFIRAAENQISDVKQPLKAQKSTNTKGDHPDEPSVAISDVGNLLGQNTTLSNAQRAEIDILVVDDNDVNRHIALRTVSKQGFSVSCVEDGREALDYLLKCARLDTKPPDIILMDIQMPRLNGYEATRIIRNGSLFDHTLWAQEIPIIAMTASGLPGEEQKCRDAGMDDFILKPLRAKLLEEMLLKWIAAGGRFADE</sequence>
<dbReference type="InterPro" id="IPR003661">
    <property type="entry name" value="HisK_dim/P_dom"/>
</dbReference>
<dbReference type="GO" id="GO:0000155">
    <property type="term" value="F:phosphorelay sensor kinase activity"/>
    <property type="evidence" value="ECO:0007669"/>
    <property type="project" value="InterPro"/>
</dbReference>
<dbReference type="InterPro" id="IPR003594">
    <property type="entry name" value="HATPase_dom"/>
</dbReference>
<dbReference type="PROSITE" id="PS50112">
    <property type="entry name" value="PAS"/>
    <property type="match status" value="1"/>
</dbReference>
<evidence type="ECO:0000256" key="1">
    <source>
        <dbReference type="ARBA" id="ARBA00022553"/>
    </source>
</evidence>
<dbReference type="SMART" id="SM00086">
    <property type="entry name" value="PAC"/>
    <property type="match status" value="1"/>
</dbReference>